<comment type="caution">
    <text evidence="8">The sequence shown here is derived from an EMBL/GenBank/DDBJ whole genome shotgun (WGS) entry which is preliminary data.</text>
</comment>
<evidence type="ECO:0000259" key="7">
    <source>
        <dbReference type="PROSITE" id="PS51144"/>
    </source>
</evidence>
<dbReference type="SMART" id="SM01057">
    <property type="entry name" value="Carb_anhydrase"/>
    <property type="match status" value="1"/>
</dbReference>
<dbReference type="EC" id="4.2.1.1" evidence="2 6"/>
<dbReference type="CDD" id="cd03124">
    <property type="entry name" value="alpha_CA_prokaryotic_like"/>
    <property type="match status" value="1"/>
</dbReference>
<dbReference type="InterPro" id="IPR018338">
    <property type="entry name" value="Carbonic_anhydrase_a-class_CS"/>
</dbReference>
<dbReference type="InterPro" id="IPR001148">
    <property type="entry name" value="CA_dom"/>
</dbReference>
<protein>
    <recommendedName>
        <fullName evidence="2 6">Carbonic anhydrase</fullName>
        <ecNumber evidence="2 6">4.2.1.1</ecNumber>
    </recommendedName>
</protein>
<evidence type="ECO:0000256" key="4">
    <source>
        <dbReference type="ARBA" id="ARBA00022833"/>
    </source>
</evidence>
<comment type="cofactor">
    <cofactor evidence="1 6">
        <name>Zn(2+)</name>
        <dbReference type="ChEBI" id="CHEBI:29105"/>
    </cofactor>
</comment>
<dbReference type="Pfam" id="PF00194">
    <property type="entry name" value="Carb_anhydrase"/>
    <property type="match status" value="1"/>
</dbReference>
<keyword evidence="5 6" id="KW-0456">Lyase</keyword>
<dbReference type="PANTHER" id="PTHR18952:SF236">
    <property type="entry name" value="ALPHA CARBONIC ANHYDRASE 1, CHLOROPLASTIC"/>
    <property type="match status" value="1"/>
</dbReference>
<dbReference type="InterPro" id="IPR023561">
    <property type="entry name" value="Carbonic_anhydrase_a-class"/>
</dbReference>
<feature type="signal peptide" evidence="6">
    <location>
        <begin position="1"/>
        <end position="26"/>
    </location>
</feature>
<dbReference type="PROSITE" id="PS51144">
    <property type="entry name" value="ALPHA_CA_2"/>
    <property type="match status" value="1"/>
</dbReference>
<comment type="similarity">
    <text evidence="6">Belongs to the alpha-carbonic anhydrase family.</text>
</comment>
<feature type="domain" description="Alpha-carbonic anhydrase" evidence="7">
    <location>
        <begin position="30"/>
        <end position="269"/>
    </location>
</feature>
<evidence type="ECO:0000256" key="5">
    <source>
        <dbReference type="ARBA" id="ARBA00023239"/>
    </source>
</evidence>
<dbReference type="SUPFAM" id="SSF51069">
    <property type="entry name" value="Carbonic anhydrase"/>
    <property type="match status" value="1"/>
</dbReference>
<dbReference type="InterPro" id="IPR041891">
    <property type="entry name" value="Alpha_CA_prokaryot-like"/>
</dbReference>
<comment type="catalytic activity">
    <reaction evidence="6">
        <text>hydrogencarbonate + H(+) = CO2 + H2O</text>
        <dbReference type="Rhea" id="RHEA:10748"/>
        <dbReference type="ChEBI" id="CHEBI:15377"/>
        <dbReference type="ChEBI" id="CHEBI:15378"/>
        <dbReference type="ChEBI" id="CHEBI:16526"/>
        <dbReference type="ChEBI" id="CHEBI:17544"/>
        <dbReference type="EC" id="4.2.1.1"/>
    </reaction>
</comment>
<dbReference type="GO" id="GO:0004089">
    <property type="term" value="F:carbonate dehydratase activity"/>
    <property type="evidence" value="ECO:0007669"/>
    <property type="project" value="UniProtKB-UniRule"/>
</dbReference>
<evidence type="ECO:0000313" key="8">
    <source>
        <dbReference type="EMBL" id="KAK1420773.1"/>
    </source>
</evidence>
<keyword evidence="6" id="KW-0732">Signal</keyword>
<dbReference type="GO" id="GO:0006730">
    <property type="term" value="P:one-carbon metabolic process"/>
    <property type="evidence" value="ECO:0007669"/>
    <property type="project" value="TreeGrafter"/>
</dbReference>
<name>A0AAD8KFR6_TARER</name>
<evidence type="ECO:0000256" key="2">
    <source>
        <dbReference type="ARBA" id="ARBA00012925"/>
    </source>
</evidence>
<dbReference type="InterPro" id="IPR036398">
    <property type="entry name" value="CA_dom_sf"/>
</dbReference>
<sequence length="276" mass="30873">MDTQVVSFFSIALVFFLGTFASIVNGDDEPQFTYLGPYGPRKWGSLSPTYSACSHGKFQSPVNIVKSNCVHDRSLKPLDIEYNAAVNATLVDNLFNVQMKYDGNAGVLRMNGKNYSLVQMHWHSPSEHLLNGVRYAAELHLVHKAVDGEMSVIAILYHYGHPDPLLSKIHSKLAELKKMANLSSHEQAQVAMGIVTTKQIRKHTRKYYRYVGSFSTPPCTEGVIWNILGKVRSISRDQVEALEAPLVVGCKRNSRPAQPLHGRHIELYDDESTNGF</sequence>
<evidence type="ECO:0000256" key="3">
    <source>
        <dbReference type="ARBA" id="ARBA00022723"/>
    </source>
</evidence>
<accession>A0AAD8KFR6</accession>
<feature type="chain" id="PRO_5041782946" description="Carbonic anhydrase" evidence="6">
    <location>
        <begin position="27"/>
        <end position="276"/>
    </location>
</feature>
<dbReference type="PROSITE" id="PS00162">
    <property type="entry name" value="ALPHA_CA_1"/>
    <property type="match status" value="1"/>
</dbReference>
<dbReference type="Proteomes" id="UP001229421">
    <property type="component" value="Unassembled WGS sequence"/>
</dbReference>
<organism evidence="8 9">
    <name type="scientific">Tagetes erecta</name>
    <name type="common">African marigold</name>
    <dbReference type="NCBI Taxonomy" id="13708"/>
    <lineage>
        <taxon>Eukaryota</taxon>
        <taxon>Viridiplantae</taxon>
        <taxon>Streptophyta</taxon>
        <taxon>Embryophyta</taxon>
        <taxon>Tracheophyta</taxon>
        <taxon>Spermatophyta</taxon>
        <taxon>Magnoliopsida</taxon>
        <taxon>eudicotyledons</taxon>
        <taxon>Gunneridae</taxon>
        <taxon>Pentapetalae</taxon>
        <taxon>asterids</taxon>
        <taxon>campanulids</taxon>
        <taxon>Asterales</taxon>
        <taxon>Asteraceae</taxon>
        <taxon>Asteroideae</taxon>
        <taxon>Heliantheae alliance</taxon>
        <taxon>Tageteae</taxon>
        <taxon>Tagetes</taxon>
    </lineage>
</organism>
<gene>
    <name evidence="8" type="ORF">QVD17_22628</name>
</gene>
<reference evidence="8" key="1">
    <citation type="journal article" date="2023" name="bioRxiv">
        <title>Improved chromosome-level genome assembly for marigold (Tagetes erecta).</title>
        <authorList>
            <person name="Jiang F."/>
            <person name="Yuan L."/>
            <person name="Wang S."/>
            <person name="Wang H."/>
            <person name="Xu D."/>
            <person name="Wang A."/>
            <person name="Fan W."/>
        </authorList>
    </citation>
    <scope>NUCLEOTIDE SEQUENCE</scope>
    <source>
        <strain evidence="8">WSJ</strain>
        <tissue evidence="8">Leaf</tissue>
    </source>
</reference>
<dbReference type="AlphaFoldDB" id="A0AAD8KFR6"/>
<keyword evidence="3 6" id="KW-0479">Metal-binding</keyword>
<dbReference type="Gene3D" id="3.10.200.10">
    <property type="entry name" value="Alpha carbonic anhydrase"/>
    <property type="match status" value="1"/>
</dbReference>
<dbReference type="GO" id="GO:0008270">
    <property type="term" value="F:zinc ion binding"/>
    <property type="evidence" value="ECO:0007669"/>
    <property type="project" value="UniProtKB-UniRule"/>
</dbReference>
<proteinExistence type="inferred from homology"/>
<keyword evidence="4 6" id="KW-0862">Zinc</keyword>
<dbReference type="PANTHER" id="PTHR18952">
    <property type="entry name" value="CARBONIC ANHYDRASE"/>
    <property type="match status" value="1"/>
</dbReference>
<evidence type="ECO:0000313" key="9">
    <source>
        <dbReference type="Proteomes" id="UP001229421"/>
    </source>
</evidence>
<comment type="function">
    <text evidence="6">Reversible hydration of carbon dioxide.</text>
</comment>
<evidence type="ECO:0000256" key="1">
    <source>
        <dbReference type="ARBA" id="ARBA00001947"/>
    </source>
</evidence>
<keyword evidence="9" id="KW-1185">Reference proteome</keyword>
<evidence type="ECO:0000256" key="6">
    <source>
        <dbReference type="RuleBase" id="RU367011"/>
    </source>
</evidence>
<dbReference type="EMBL" id="JAUHHV010000006">
    <property type="protein sequence ID" value="KAK1420773.1"/>
    <property type="molecule type" value="Genomic_DNA"/>
</dbReference>